<dbReference type="Proteomes" id="UP001321125">
    <property type="component" value="Unassembled WGS sequence"/>
</dbReference>
<evidence type="ECO:0000313" key="1">
    <source>
        <dbReference type="EMBL" id="MCZ0926497.1"/>
    </source>
</evidence>
<dbReference type="EMBL" id="JAKNQU010000002">
    <property type="protein sequence ID" value="MCZ0926497.1"/>
    <property type="molecule type" value="Genomic_DNA"/>
</dbReference>
<comment type="caution">
    <text evidence="1">The sequence shown here is derived from an EMBL/GenBank/DDBJ whole genome shotgun (WGS) entry which is preliminary data.</text>
</comment>
<accession>A0ABT4IU24</accession>
<organism evidence="1 2">
    <name type="scientific">Vreelandella janggokensis</name>
    <dbReference type="NCBI Taxonomy" id="370767"/>
    <lineage>
        <taxon>Bacteria</taxon>
        <taxon>Pseudomonadati</taxon>
        <taxon>Pseudomonadota</taxon>
        <taxon>Gammaproteobacteria</taxon>
        <taxon>Oceanospirillales</taxon>
        <taxon>Halomonadaceae</taxon>
        <taxon>Vreelandella</taxon>
    </lineage>
</organism>
<proteinExistence type="predicted"/>
<reference evidence="1 2" key="1">
    <citation type="submission" date="2022-02" db="EMBL/GenBank/DDBJ databases">
        <title>Study of halophilic communities from a Mexican lake.</title>
        <authorList>
            <person name="Hernandez-Soto L.M."/>
            <person name="Martinez-Abarca F."/>
            <person name="Ramirez-Saad H.C."/>
            <person name="Aguirre-Garrido J.F."/>
        </authorList>
    </citation>
    <scope>NUCLEOTIDE SEQUENCE [LARGE SCALE GENOMIC DNA]</scope>
    <source>
        <strain evidence="1 2">Hjan13</strain>
    </source>
</reference>
<gene>
    <name evidence="1" type="ORF">L0635_05290</name>
</gene>
<evidence type="ECO:0000313" key="2">
    <source>
        <dbReference type="Proteomes" id="UP001321125"/>
    </source>
</evidence>
<dbReference type="RefSeq" id="WP_268901328.1">
    <property type="nucleotide sequence ID" value="NZ_JAKNQT010000001.1"/>
</dbReference>
<sequence length="214" mass="24774">MIQPKSVQRDEYGQWTHPDFEAFLGDREAVSIYELTAWLSEHRLEFARVELEHTDDEAAIDAYYEQDNPDLSAWKLHPPSDAPWFLLSIFDHEDGPCQLWAKRIKQPLTLNRHRKASPLIDIRIGWRPVSDRRARKLRKRGERVQWKESLASMAWLPGDEELEEGLPEGIVISGGEYEAECCRCGQWKPIPCDLSEIPHEGYEHYCGGSPMCCP</sequence>
<protein>
    <submittedName>
        <fullName evidence="1">Uncharacterized protein</fullName>
    </submittedName>
</protein>
<keyword evidence="2" id="KW-1185">Reference proteome</keyword>
<name>A0ABT4IU24_9GAMM</name>